<gene>
    <name evidence="2" type="ORF">Cvel_2716</name>
</gene>
<sequence>MKDLVEMATHITGVGQQSQNVLFLGLAHVLPRGHSRSPAPAGLRKQGKTGGSGSPRGRSDGDDLRPSKPTDNCPHRWKRENQQFWGVKKEGSKYVCKRCGRSDGVTSAGHTPGPFCHCPYYDMTCDGCGWLGHKRSMCPARDHEHKPGHQRMGGGGRRGGPGGRGGGSGDGRGGSPGGGRGNSPGGGRGGGSGSNRSSSPGPKTPRGNTRGGGGGRSQGLRPAYGAGDGRFNSLHVLGITPGDNTVMCPQGPVTLPD</sequence>
<reference evidence="2" key="1">
    <citation type="submission" date="2014-11" db="EMBL/GenBank/DDBJ databases">
        <authorList>
            <person name="Otto D Thomas"/>
            <person name="Naeem Raeece"/>
        </authorList>
    </citation>
    <scope>NUCLEOTIDE SEQUENCE</scope>
</reference>
<feature type="compositionally biased region" description="Low complexity" evidence="1">
    <location>
        <begin position="194"/>
        <end position="208"/>
    </location>
</feature>
<dbReference type="AlphaFoldDB" id="A0A0G4F488"/>
<proteinExistence type="predicted"/>
<organism evidence="2">
    <name type="scientific">Chromera velia CCMP2878</name>
    <dbReference type="NCBI Taxonomy" id="1169474"/>
    <lineage>
        <taxon>Eukaryota</taxon>
        <taxon>Sar</taxon>
        <taxon>Alveolata</taxon>
        <taxon>Colpodellida</taxon>
        <taxon>Chromeraceae</taxon>
        <taxon>Chromera</taxon>
    </lineage>
</organism>
<feature type="region of interest" description="Disordered" evidence="1">
    <location>
        <begin position="33"/>
        <end position="77"/>
    </location>
</feature>
<evidence type="ECO:0000313" key="2">
    <source>
        <dbReference type="EMBL" id="CEM06849.1"/>
    </source>
</evidence>
<protein>
    <submittedName>
        <fullName evidence="2">Uncharacterized protein</fullName>
    </submittedName>
</protein>
<evidence type="ECO:0000256" key="1">
    <source>
        <dbReference type="SAM" id="MobiDB-lite"/>
    </source>
</evidence>
<dbReference type="EMBL" id="CDMZ01000110">
    <property type="protein sequence ID" value="CEM06849.1"/>
    <property type="molecule type" value="Genomic_DNA"/>
</dbReference>
<feature type="region of interest" description="Disordered" evidence="1">
    <location>
        <begin position="142"/>
        <end position="232"/>
    </location>
</feature>
<feature type="compositionally biased region" description="Gly residues" evidence="1">
    <location>
        <begin position="151"/>
        <end position="193"/>
    </location>
</feature>
<dbReference type="VEuPathDB" id="CryptoDB:Cvel_2716"/>
<feature type="compositionally biased region" description="Basic and acidic residues" evidence="1">
    <location>
        <begin position="57"/>
        <end position="68"/>
    </location>
</feature>
<name>A0A0G4F488_9ALVE</name>
<accession>A0A0G4F488</accession>